<dbReference type="OrthoDB" id="10650473at2759"/>
<name>A0A7J0H1P4_9ERIC</name>
<evidence type="ECO:0000313" key="2">
    <source>
        <dbReference type="Proteomes" id="UP000585474"/>
    </source>
</evidence>
<dbReference type="Proteomes" id="UP000585474">
    <property type="component" value="Unassembled WGS sequence"/>
</dbReference>
<gene>
    <name evidence="1" type="ORF">Acr_26g0002890</name>
</gene>
<dbReference type="AlphaFoldDB" id="A0A7J0H1P4"/>
<accession>A0A7J0H1P4</accession>
<organism evidence="1 2">
    <name type="scientific">Actinidia rufa</name>
    <dbReference type="NCBI Taxonomy" id="165716"/>
    <lineage>
        <taxon>Eukaryota</taxon>
        <taxon>Viridiplantae</taxon>
        <taxon>Streptophyta</taxon>
        <taxon>Embryophyta</taxon>
        <taxon>Tracheophyta</taxon>
        <taxon>Spermatophyta</taxon>
        <taxon>Magnoliopsida</taxon>
        <taxon>eudicotyledons</taxon>
        <taxon>Gunneridae</taxon>
        <taxon>Pentapetalae</taxon>
        <taxon>asterids</taxon>
        <taxon>Ericales</taxon>
        <taxon>Actinidiaceae</taxon>
        <taxon>Actinidia</taxon>
    </lineage>
</organism>
<evidence type="ECO:0000313" key="1">
    <source>
        <dbReference type="EMBL" id="GFZ17019.1"/>
    </source>
</evidence>
<proteinExistence type="predicted"/>
<keyword evidence="2" id="KW-1185">Reference proteome</keyword>
<comment type="caution">
    <text evidence="1">The sequence shown here is derived from an EMBL/GenBank/DDBJ whole genome shotgun (WGS) entry which is preliminary data.</text>
</comment>
<reference evidence="1 2" key="1">
    <citation type="submission" date="2019-07" db="EMBL/GenBank/DDBJ databases">
        <title>De Novo Assembly of kiwifruit Actinidia rufa.</title>
        <authorList>
            <person name="Sugita-Konishi S."/>
            <person name="Sato K."/>
            <person name="Mori E."/>
            <person name="Abe Y."/>
            <person name="Kisaki G."/>
            <person name="Hamano K."/>
            <person name="Suezawa K."/>
            <person name="Otani M."/>
            <person name="Fukuda T."/>
            <person name="Manabe T."/>
            <person name="Gomi K."/>
            <person name="Tabuchi M."/>
            <person name="Akimitsu K."/>
            <person name="Kataoka I."/>
        </authorList>
    </citation>
    <scope>NUCLEOTIDE SEQUENCE [LARGE SCALE GENOMIC DNA]</scope>
    <source>
        <strain evidence="2">cv. Fuchu</strain>
    </source>
</reference>
<protein>
    <submittedName>
        <fullName evidence="1">Cytochrome P450 superfamily protein</fullName>
    </submittedName>
</protein>
<dbReference type="EMBL" id="BJWL01000026">
    <property type="protein sequence ID" value="GFZ17019.1"/>
    <property type="molecule type" value="Genomic_DNA"/>
</dbReference>
<sequence length="121" mass="13124">MMLVRNESNLPWSFFILAATPWRSSHSRAGIKSPMLNTPDSTISSTTICLNSSAFASPPPLPSPNTLRPSITRPSALVVHTFSSCPRFIVVSWPALTSARVSIAISSCAEWKRFGKDCGDT</sequence>